<dbReference type="PROSITE" id="PS51257">
    <property type="entry name" value="PROKAR_LIPOPROTEIN"/>
    <property type="match status" value="1"/>
</dbReference>
<keyword evidence="3" id="KW-1185">Reference proteome</keyword>
<accession>A0ABM8ZTJ8</accession>
<dbReference type="RefSeq" id="WP_237466075.1">
    <property type="nucleotide sequence ID" value="NZ_CAKLDI010000001.1"/>
</dbReference>
<keyword evidence="1" id="KW-0732">Signal</keyword>
<evidence type="ECO:0008006" key="4">
    <source>
        <dbReference type="Google" id="ProtNLM"/>
    </source>
</evidence>
<evidence type="ECO:0000313" key="2">
    <source>
        <dbReference type="EMBL" id="CAH0533645.1"/>
    </source>
</evidence>
<evidence type="ECO:0000313" key="3">
    <source>
        <dbReference type="Proteomes" id="UP000838672"/>
    </source>
</evidence>
<evidence type="ECO:0000256" key="1">
    <source>
        <dbReference type="SAM" id="SignalP"/>
    </source>
</evidence>
<gene>
    <name evidence="2" type="ORF">VST7929_01516</name>
</gene>
<comment type="caution">
    <text evidence="2">The sequence shown here is derived from an EMBL/GenBank/DDBJ whole genome shotgun (WGS) entry which is preliminary data.</text>
</comment>
<organism evidence="2 3">
    <name type="scientific">Vibrio stylophorae</name>
    <dbReference type="NCBI Taxonomy" id="659351"/>
    <lineage>
        <taxon>Bacteria</taxon>
        <taxon>Pseudomonadati</taxon>
        <taxon>Pseudomonadota</taxon>
        <taxon>Gammaproteobacteria</taxon>
        <taxon>Vibrionales</taxon>
        <taxon>Vibrionaceae</taxon>
        <taxon>Vibrio</taxon>
    </lineage>
</organism>
<proteinExistence type="predicted"/>
<sequence length="208" mass="22851">MRIFRLMAILVATLLTACATTSNPPIYASKNDIANWTLQQQQAYALGFEMVSDTSLQQDNANKRQEFLDSLTKSTSILAELKKAGFEPKDVALIKANWHAADQTVRMMSETATLELLESNAEQVATVSLTSYLAPAYLEAIDLSVEQGMPIVMLGMIDAGTGNASKLSAIESEAVQQSLNELDDSFFNQFVMSFMPYMAQFTQLTEAP</sequence>
<feature type="chain" id="PRO_5045863694" description="Lipoprotein" evidence="1">
    <location>
        <begin position="20"/>
        <end position="208"/>
    </location>
</feature>
<name>A0ABM8ZTJ8_9VIBR</name>
<reference evidence="2" key="1">
    <citation type="submission" date="2021-11" db="EMBL/GenBank/DDBJ databases">
        <authorList>
            <person name="Rodrigo-Torres L."/>
            <person name="Arahal R. D."/>
            <person name="Lucena T."/>
        </authorList>
    </citation>
    <scope>NUCLEOTIDE SEQUENCE</scope>
    <source>
        <strain evidence="2">CECT 7929</strain>
    </source>
</reference>
<dbReference type="EMBL" id="CAKLDI010000001">
    <property type="protein sequence ID" value="CAH0533645.1"/>
    <property type="molecule type" value="Genomic_DNA"/>
</dbReference>
<protein>
    <recommendedName>
        <fullName evidence="4">Lipoprotein</fullName>
    </recommendedName>
</protein>
<dbReference type="Proteomes" id="UP000838672">
    <property type="component" value="Unassembled WGS sequence"/>
</dbReference>
<feature type="signal peptide" evidence="1">
    <location>
        <begin position="1"/>
        <end position="19"/>
    </location>
</feature>